<dbReference type="SUPFAM" id="SSF52540">
    <property type="entry name" value="P-loop containing nucleoside triphosphate hydrolases"/>
    <property type="match status" value="1"/>
</dbReference>
<dbReference type="Proteomes" id="UP000235786">
    <property type="component" value="Unassembled WGS sequence"/>
</dbReference>
<keyword evidence="9" id="KW-0233">DNA recombination</keyword>
<dbReference type="GO" id="GO:0030915">
    <property type="term" value="C:Smc5-Smc6 complex"/>
    <property type="evidence" value="ECO:0007669"/>
    <property type="project" value="TreeGrafter"/>
</dbReference>
<evidence type="ECO:0000256" key="10">
    <source>
        <dbReference type="ARBA" id="ARBA00023204"/>
    </source>
</evidence>
<keyword evidence="7" id="KW-0067">ATP-binding</keyword>
<feature type="region of interest" description="Disordered" evidence="13">
    <location>
        <begin position="725"/>
        <end position="745"/>
    </location>
</feature>
<comment type="subcellular location">
    <subcellularLocation>
        <location evidence="2">Chromosome</location>
    </subcellularLocation>
    <subcellularLocation>
        <location evidence="1">Nucleus</location>
    </subcellularLocation>
</comment>
<evidence type="ECO:0000256" key="7">
    <source>
        <dbReference type="ARBA" id="ARBA00022840"/>
    </source>
</evidence>
<evidence type="ECO:0000256" key="1">
    <source>
        <dbReference type="ARBA" id="ARBA00004123"/>
    </source>
</evidence>
<dbReference type="GO" id="GO:0005524">
    <property type="term" value="F:ATP binding"/>
    <property type="evidence" value="ECO:0007669"/>
    <property type="project" value="UniProtKB-KW"/>
</dbReference>
<name>A0A2J6RVQ4_HYAVF</name>
<keyword evidence="8 12" id="KW-0175">Coiled coil</keyword>
<dbReference type="InterPro" id="IPR027417">
    <property type="entry name" value="P-loop_NTPase"/>
</dbReference>
<keyword evidence="15" id="KW-0378">Hydrolase</keyword>
<feature type="coiled-coil region" evidence="12">
    <location>
        <begin position="307"/>
        <end position="334"/>
    </location>
</feature>
<dbReference type="STRING" id="1149755.A0A2J6RVQ4"/>
<dbReference type="PANTHER" id="PTHR19306:SF6">
    <property type="entry name" value="STRUCTURAL MAINTENANCE OF CHROMOSOMES PROTEIN 6"/>
    <property type="match status" value="1"/>
</dbReference>
<comment type="similarity">
    <text evidence="3">Belongs to the SMC family. SMC6 subfamily.</text>
</comment>
<protein>
    <submittedName>
        <fullName evidence="15">P-loop containing nucleoside triphosphate hydrolase protein</fullName>
    </submittedName>
</protein>
<accession>A0A2J6RVQ4</accession>
<dbReference type="GO" id="GO:0003697">
    <property type="term" value="F:single-stranded DNA binding"/>
    <property type="evidence" value="ECO:0007669"/>
    <property type="project" value="TreeGrafter"/>
</dbReference>
<feature type="region of interest" description="Disordered" evidence="13">
    <location>
        <begin position="1"/>
        <end position="81"/>
    </location>
</feature>
<dbReference type="PANTHER" id="PTHR19306">
    <property type="entry name" value="STRUCTURAL MAINTENANCE OF CHROMOSOMES 5,6 SMC5, SMC6"/>
    <property type="match status" value="1"/>
</dbReference>
<evidence type="ECO:0000256" key="2">
    <source>
        <dbReference type="ARBA" id="ARBA00004286"/>
    </source>
</evidence>
<dbReference type="GO" id="GO:0000724">
    <property type="term" value="P:double-strand break repair via homologous recombination"/>
    <property type="evidence" value="ECO:0007669"/>
    <property type="project" value="TreeGrafter"/>
</dbReference>
<feature type="coiled-coil region" evidence="12">
    <location>
        <begin position="758"/>
        <end position="1010"/>
    </location>
</feature>
<sequence>MAPQKRPRRTEDDEEIIAVERASSSLRPEVQRKRARLSENSATSKSRHAREPSPSSSSSGEDEEDEELPDAEDNPAPPPATQYEAIRDADFRHLENADLDDHKATQQFLKRSQRMGDNHAANNAIIEDITCVNFMCHEKLVVSLGPLINFVVGENGSGKSAVLTALTLCLGGKAAATNRGASLKSLIKTGCDAGMLTVKLKNQGNDAYQPDVYGKSIIIERHFSRSGSSHFKLKNENGRLISNKKGDVEDIIEYYQLQVDNPMNVLTQDAAKTFITSSTPAQKYQFFFEGVQLKALDDDYRLVSDTCDQIEAKLDESKEDILALKKIAKDAQTKAELVQRRAGIRQEVRRLTMQMAWAQVEEQERALEEREQLSIRAQQQIEQAEKEAADKDELFQAAVEKLDSNNQRATQLEEELIPLKEEEETAKGEYDNATEKVQQAHNEQKAMGKDVTAASNKVKTFQHEIEQEKKRLEAANGGAHARTLEEIKEAEAAVSNAREALEQHDEQFPHLEEASQRERAKEIELKGPLAAKRKAVEEARERLNSLNNDRGNVMAGFDNRMPRVLQQIRTDAGFREKPIGPLGMHITLLKPQWSHVLESTLGGALSSFIVTNKPDQKRLSDILRRNNMNWCPVAIVNHEPLDTTGHEPDLQYDTILRVLDIDNDLVKKHLIIAQAIDQSILVPDREAGYRIMFEGPRPENVRQCFCINNKIRGWGFRLAYIGGRQSQNREQGPVKPPQGKPKMKTEIESQISYQRETVLQLERERDAVENDLRLVQQRLSKSSRAVTIHRQESEKLKRALQRAEERVDNLRAKLDSFNIEDGRLEGLKQSLVDAERERTIAAEAYGTLGLEKDKLNKLSAEQKRKLAEVKKGLEEHETKLSKMKQKCKNLEHVRMMTLTAKNHAIAQIEVLRQEKEKAQRKQDQQAAQVTEFIAEATKICQRIPIEPGQTTNSLETKLKVLDEQVKAYRRQQGATDEEINDAAVEAEGAYRRAKANHQGLEELLALLKQSFLNRMEMYRRFQRSITARSRINFGYLLSERAFRGTLTIDHKNKKLDVHVQPDDTVKGSKGRQTKTLSGGEKSFSSICLLLSLWEAMGAPLRCLDEYDVFMDDVNRDVTTKMIISAARRSVGRQFILITPKGLGNGGDEIARQDDVTIKRLWDPRKKRIDDMPQVQ</sequence>
<evidence type="ECO:0000256" key="6">
    <source>
        <dbReference type="ARBA" id="ARBA00022763"/>
    </source>
</evidence>
<keyword evidence="10" id="KW-0234">DNA repair</keyword>
<feature type="compositionally biased region" description="Acidic residues" evidence="13">
    <location>
        <begin position="60"/>
        <end position="73"/>
    </location>
</feature>
<keyword evidence="6" id="KW-0227">DNA damage</keyword>
<dbReference type="GO" id="GO:0016787">
    <property type="term" value="F:hydrolase activity"/>
    <property type="evidence" value="ECO:0007669"/>
    <property type="project" value="UniProtKB-KW"/>
</dbReference>
<evidence type="ECO:0000259" key="14">
    <source>
        <dbReference type="Pfam" id="PF02463"/>
    </source>
</evidence>
<organism evidence="15 16">
    <name type="scientific">Hyaloscypha variabilis (strain UAMH 11265 / GT02V1 / F)</name>
    <name type="common">Meliniomyces variabilis</name>
    <dbReference type="NCBI Taxonomy" id="1149755"/>
    <lineage>
        <taxon>Eukaryota</taxon>
        <taxon>Fungi</taxon>
        <taxon>Dikarya</taxon>
        <taxon>Ascomycota</taxon>
        <taxon>Pezizomycotina</taxon>
        <taxon>Leotiomycetes</taxon>
        <taxon>Helotiales</taxon>
        <taxon>Hyaloscyphaceae</taxon>
        <taxon>Hyaloscypha</taxon>
        <taxon>Hyaloscypha variabilis</taxon>
    </lineage>
</organism>
<proteinExistence type="inferred from homology"/>
<dbReference type="EMBL" id="KZ613943">
    <property type="protein sequence ID" value="PMD42586.1"/>
    <property type="molecule type" value="Genomic_DNA"/>
</dbReference>
<dbReference type="InterPro" id="IPR003395">
    <property type="entry name" value="RecF/RecN/SMC_N"/>
</dbReference>
<keyword evidence="5" id="KW-0547">Nucleotide-binding</keyword>
<evidence type="ECO:0000256" key="4">
    <source>
        <dbReference type="ARBA" id="ARBA00022454"/>
    </source>
</evidence>
<dbReference type="Gene3D" id="3.40.50.300">
    <property type="entry name" value="P-loop containing nucleotide triphosphate hydrolases"/>
    <property type="match status" value="2"/>
</dbReference>
<dbReference type="OrthoDB" id="10265785at2759"/>
<feature type="domain" description="RecF/RecN/SMC N-terminal" evidence="14">
    <location>
        <begin position="126"/>
        <end position="1138"/>
    </location>
</feature>
<keyword evidence="16" id="KW-1185">Reference proteome</keyword>
<evidence type="ECO:0000256" key="13">
    <source>
        <dbReference type="SAM" id="MobiDB-lite"/>
    </source>
</evidence>
<evidence type="ECO:0000256" key="5">
    <source>
        <dbReference type="ARBA" id="ARBA00022741"/>
    </source>
</evidence>
<gene>
    <name evidence="15" type="ORF">L207DRAFT_581245</name>
</gene>
<evidence type="ECO:0000256" key="12">
    <source>
        <dbReference type="SAM" id="Coils"/>
    </source>
</evidence>
<feature type="coiled-coil region" evidence="12">
    <location>
        <begin position="360"/>
        <end position="549"/>
    </location>
</feature>
<dbReference type="GO" id="GO:0003684">
    <property type="term" value="F:damaged DNA binding"/>
    <property type="evidence" value="ECO:0007669"/>
    <property type="project" value="TreeGrafter"/>
</dbReference>
<dbReference type="GO" id="GO:0035861">
    <property type="term" value="C:site of double-strand break"/>
    <property type="evidence" value="ECO:0007669"/>
    <property type="project" value="TreeGrafter"/>
</dbReference>
<evidence type="ECO:0000313" key="15">
    <source>
        <dbReference type="EMBL" id="PMD42586.1"/>
    </source>
</evidence>
<keyword evidence="11" id="KW-0539">Nucleus</keyword>
<dbReference type="Pfam" id="PF02463">
    <property type="entry name" value="SMC_N"/>
    <property type="match status" value="1"/>
</dbReference>
<evidence type="ECO:0000256" key="3">
    <source>
        <dbReference type="ARBA" id="ARBA00006793"/>
    </source>
</evidence>
<evidence type="ECO:0000256" key="8">
    <source>
        <dbReference type="ARBA" id="ARBA00023054"/>
    </source>
</evidence>
<evidence type="ECO:0000256" key="9">
    <source>
        <dbReference type="ARBA" id="ARBA00023172"/>
    </source>
</evidence>
<evidence type="ECO:0000256" key="11">
    <source>
        <dbReference type="ARBA" id="ARBA00023242"/>
    </source>
</evidence>
<dbReference type="AlphaFoldDB" id="A0A2J6RVQ4"/>
<dbReference type="GO" id="GO:0005634">
    <property type="term" value="C:nucleus"/>
    <property type="evidence" value="ECO:0007669"/>
    <property type="project" value="UniProtKB-SubCell"/>
</dbReference>
<keyword evidence="4" id="KW-0158">Chromosome</keyword>
<evidence type="ECO:0000313" key="16">
    <source>
        <dbReference type="Proteomes" id="UP000235786"/>
    </source>
</evidence>
<reference evidence="15 16" key="1">
    <citation type="submission" date="2016-04" db="EMBL/GenBank/DDBJ databases">
        <title>A degradative enzymes factory behind the ericoid mycorrhizal symbiosis.</title>
        <authorList>
            <consortium name="DOE Joint Genome Institute"/>
            <person name="Martino E."/>
            <person name="Morin E."/>
            <person name="Grelet G."/>
            <person name="Kuo A."/>
            <person name="Kohler A."/>
            <person name="Daghino S."/>
            <person name="Barry K."/>
            <person name="Choi C."/>
            <person name="Cichocki N."/>
            <person name="Clum A."/>
            <person name="Copeland A."/>
            <person name="Hainaut M."/>
            <person name="Haridas S."/>
            <person name="Labutti K."/>
            <person name="Lindquist E."/>
            <person name="Lipzen A."/>
            <person name="Khouja H.-R."/>
            <person name="Murat C."/>
            <person name="Ohm R."/>
            <person name="Olson A."/>
            <person name="Spatafora J."/>
            <person name="Veneault-Fourrey C."/>
            <person name="Henrissat B."/>
            <person name="Grigoriev I."/>
            <person name="Martin F."/>
            <person name="Perotto S."/>
        </authorList>
    </citation>
    <scope>NUCLEOTIDE SEQUENCE [LARGE SCALE GENOMIC DNA]</scope>
    <source>
        <strain evidence="15 16">F</strain>
    </source>
</reference>